<keyword evidence="4" id="KW-0812">Transmembrane</keyword>
<dbReference type="RefSeq" id="WP_034248621.1">
    <property type="nucleotide sequence ID" value="NZ_BJYK01000016.1"/>
</dbReference>
<evidence type="ECO:0000259" key="5">
    <source>
        <dbReference type="Pfam" id="PF00150"/>
    </source>
</evidence>
<dbReference type="GO" id="GO:0000272">
    <property type="term" value="P:polysaccharide catabolic process"/>
    <property type="evidence" value="ECO:0007669"/>
    <property type="project" value="InterPro"/>
</dbReference>
<dbReference type="InterPro" id="IPR017853">
    <property type="entry name" value="GH"/>
</dbReference>
<dbReference type="Pfam" id="PF00150">
    <property type="entry name" value="Cellulase"/>
    <property type="match status" value="1"/>
</dbReference>
<evidence type="ECO:0000313" key="7">
    <source>
        <dbReference type="Proteomes" id="UP000321484"/>
    </source>
</evidence>
<dbReference type="InterPro" id="IPR001547">
    <property type="entry name" value="Glyco_hydro_5"/>
</dbReference>
<dbReference type="OrthoDB" id="4771662at2"/>
<dbReference type="PANTHER" id="PTHR34142:SF1">
    <property type="entry name" value="GLYCOSIDE HYDROLASE FAMILY 5 DOMAIN-CONTAINING PROTEIN"/>
    <property type="match status" value="1"/>
</dbReference>
<evidence type="ECO:0000313" key="6">
    <source>
        <dbReference type="EMBL" id="GEN81677.1"/>
    </source>
</evidence>
<dbReference type="AlphaFoldDB" id="A0A511Z2K6"/>
<feature type="transmembrane region" description="Helical" evidence="4">
    <location>
        <begin position="12"/>
        <end position="34"/>
    </location>
</feature>
<proteinExistence type="inferred from homology"/>
<dbReference type="SMR" id="A0A511Z2K6"/>
<evidence type="ECO:0000256" key="3">
    <source>
        <dbReference type="RuleBase" id="RU361153"/>
    </source>
</evidence>
<reference evidence="6 7" key="1">
    <citation type="submission" date="2019-07" db="EMBL/GenBank/DDBJ databases">
        <title>Whole genome shotgun sequence of Actinotalea fermentans NBRC 105374.</title>
        <authorList>
            <person name="Hosoyama A."/>
            <person name="Uohara A."/>
            <person name="Ohji S."/>
            <person name="Ichikawa N."/>
        </authorList>
    </citation>
    <scope>NUCLEOTIDE SEQUENCE [LARGE SCALE GENOMIC DNA]</scope>
    <source>
        <strain evidence="6 7">NBRC 105374</strain>
    </source>
</reference>
<gene>
    <name evidence="6" type="ORF">AFE02nite_34110</name>
</gene>
<keyword evidence="4" id="KW-0472">Membrane</keyword>
<keyword evidence="1 3" id="KW-0378">Hydrolase</keyword>
<comment type="similarity">
    <text evidence="3">Belongs to the glycosyl hydrolase 5 (cellulase A) family.</text>
</comment>
<name>A0A511Z2K6_9CELL</name>
<protein>
    <recommendedName>
        <fullName evidence="5">Glycoside hydrolase family 5 domain-containing protein</fullName>
    </recommendedName>
</protein>
<evidence type="ECO:0000256" key="2">
    <source>
        <dbReference type="ARBA" id="ARBA00023295"/>
    </source>
</evidence>
<evidence type="ECO:0000256" key="4">
    <source>
        <dbReference type="SAM" id="Phobius"/>
    </source>
</evidence>
<dbReference type="PANTHER" id="PTHR34142">
    <property type="entry name" value="ENDO-BETA-1,4-GLUCANASE A"/>
    <property type="match status" value="1"/>
</dbReference>
<sequence>MRKAAVGARLAIALSVVLGAVVVLVLLGVAALIAGRGGQFTIQLPVRHTATFDSSGIDLPPLTTRGSQLRTADGDVVELRGVMVPDPARLAADGRFERDLVRDVAAAGANVLRVPVHPGNWADDGDYLWRYLDPIARWAGEEGLYVILDWHVIGDVATGTAPSEPELLAADLDTTRAFWTAVASHFAGAPHVLFELVNEPQGIAPDDWRDVADELTDLVRAQGATQPVIVGGTQYARDLSWLADGGVDDDQVIYATHLYPSHGQAGWDAWFGHVTDRYPLLLTEWGFADENRADAPAYLAGDAAGYARPLLRALDAEGASGWVACWWDDAWDPAMFTGIGSGAAGGGSLGEPTGWGAFVLDQLRAGNGGGRD</sequence>
<dbReference type="GO" id="GO:0004553">
    <property type="term" value="F:hydrolase activity, hydrolyzing O-glycosyl compounds"/>
    <property type="evidence" value="ECO:0007669"/>
    <property type="project" value="InterPro"/>
</dbReference>
<comment type="caution">
    <text evidence="6">The sequence shown here is derived from an EMBL/GenBank/DDBJ whole genome shotgun (WGS) entry which is preliminary data.</text>
</comment>
<dbReference type="Proteomes" id="UP000321484">
    <property type="component" value="Unassembled WGS sequence"/>
</dbReference>
<dbReference type="EMBL" id="BJYK01000016">
    <property type="protein sequence ID" value="GEN81677.1"/>
    <property type="molecule type" value="Genomic_DNA"/>
</dbReference>
<keyword evidence="7" id="KW-1185">Reference proteome</keyword>
<organism evidence="6 7">
    <name type="scientific">Actinotalea fermentans</name>
    <dbReference type="NCBI Taxonomy" id="43671"/>
    <lineage>
        <taxon>Bacteria</taxon>
        <taxon>Bacillati</taxon>
        <taxon>Actinomycetota</taxon>
        <taxon>Actinomycetes</taxon>
        <taxon>Micrococcales</taxon>
        <taxon>Cellulomonadaceae</taxon>
        <taxon>Actinotalea</taxon>
    </lineage>
</organism>
<accession>A0A511Z2K6</accession>
<feature type="domain" description="Glycoside hydrolase family 5" evidence="5">
    <location>
        <begin position="97"/>
        <end position="328"/>
    </location>
</feature>
<keyword evidence="2 3" id="KW-0326">Glycosidase</keyword>
<keyword evidence="4" id="KW-1133">Transmembrane helix</keyword>
<dbReference type="Gene3D" id="3.20.20.80">
    <property type="entry name" value="Glycosidases"/>
    <property type="match status" value="1"/>
</dbReference>
<dbReference type="SUPFAM" id="SSF51445">
    <property type="entry name" value="(Trans)glycosidases"/>
    <property type="match status" value="1"/>
</dbReference>
<evidence type="ECO:0000256" key="1">
    <source>
        <dbReference type="ARBA" id="ARBA00022801"/>
    </source>
</evidence>